<proteinExistence type="predicted"/>
<evidence type="ECO:0000313" key="2">
    <source>
        <dbReference type="EMBL" id="SPJ81984.1"/>
    </source>
</evidence>
<feature type="compositionally biased region" description="Basic and acidic residues" evidence="1">
    <location>
        <begin position="73"/>
        <end position="82"/>
    </location>
</feature>
<feature type="compositionally biased region" description="Basic and acidic residues" evidence="1">
    <location>
        <begin position="1"/>
        <end position="19"/>
    </location>
</feature>
<sequence length="146" mass="16623">MDFPEERGRLGPDQPEPRPELQPGQQLVLPPGPRPLPTPPESREPSQESSIASKSKRKQRDGERMARYNGQKTADRRAKQAERRLAANPLGWVPVENWDNPKVHLRQWAGFLGDSNEDTHSEDDELPKVRSLSKSKFVDAEFYEDG</sequence>
<accession>A0AAE8MFV4</accession>
<dbReference type="EMBL" id="ONZP01000342">
    <property type="protein sequence ID" value="SPJ81984.1"/>
    <property type="molecule type" value="Genomic_DNA"/>
</dbReference>
<evidence type="ECO:0000256" key="1">
    <source>
        <dbReference type="SAM" id="MobiDB-lite"/>
    </source>
</evidence>
<reference evidence="2" key="1">
    <citation type="submission" date="2018-03" db="EMBL/GenBank/DDBJ databases">
        <authorList>
            <person name="Guldener U."/>
        </authorList>
    </citation>
    <scope>NUCLEOTIDE SEQUENCE</scope>
</reference>
<comment type="caution">
    <text evidence="2">The sequence shown here is derived from an EMBL/GenBank/DDBJ whole genome shotgun (WGS) entry which is preliminary data.</text>
</comment>
<organism evidence="2 3">
    <name type="scientific">Fusarium torulosum</name>
    <dbReference type="NCBI Taxonomy" id="33205"/>
    <lineage>
        <taxon>Eukaryota</taxon>
        <taxon>Fungi</taxon>
        <taxon>Dikarya</taxon>
        <taxon>Ascomycota</taxon>
        <taxon>Pezizomycotina</taxon>
        <taxon>Sordariomycetes</taxon>
        <taxon>Hypocreomycetidae</taxon>
        <taxon>Hypocreales</taxon>
        <taxon>Nectriaceae</taxon>
        <taxon>Fusarium</taxon>
    </lineage>
</organism>
<protein>
    <submittedName>
        <fullName evidence="2">Uncharacterized protein</fullName>
    </submittedName>
</protein>
<dbReference type="AlphaFoldDB" id="A0AAE8MFV4"/>
<dbReference type="Proteomes" id="UP001187734">
    <property type="component" value="Unassembled WGS sequence"/>
</dbReference>
<feature type="compositionally biased region" description="Pro residues" evidence="1">
    <location>
        <begin position="30"/>
        <end position="40"/>
    </location>
</feature>
<gene>
    <name evidence="2" type="ORF">FTOL_09389</name>
</gene>
<feature type="region of interest" description="Disordered" evidence="1">
    <location>
        <begin position="1"/>
        <end position="82"/>
    </location>
</feature>
<evidence type="ECO:0000313" key="3">
    <source>
        <dbReference type="Proteomes" id="UP001187734"/>
    </source>
</evidence>
<name>A0AAE8MFV4_9HYPO</name>
<keyword evidence="3" id="KW-1185">Reference proteome</keyword>